<feature type="domain" description="EamA" evidence="7">
    <location>
        <begin position="141"/>
        <end position="261"/>
    </location>
</feature>
<keyword evidence="5 6" id="KW-0472">Membrane</keyword>
<organism evidence="8 9">
    <name type="scientific">Thlaspi arvense</name>
    <name type="common">Field penny-cress</name>
    <dbReference type="NCBI Taxonomy" id="13288"/>
    <lineage>
        <taxon>Eukaryota</taxon>
        <taxon>Viridiplantae</taxon>
        <taxon>Streptophyta</taxon>
        <taxon>Embryophyta</taxon>
        <taxon>Tracheophyta</taxon>
        <taxon>Spermatophyta</taxon>
        <taxon>Magnoliopsida</taxon>
        <taxon>eudicotyledons</taxon>
        <taxon>Gunneridae</taxon>
        <taxon>Pentapetalae</taxon>
        <taxon>rosids</taxon>
        <taxon>malvids</taxon>
        <taxon>Brassicales</taxon>
        <taxon>Brassicaceae</taxon>
        <taxon>Thlaspideae</taxon>
        <taxon>Thlaspi</taxon>
    </lineage>
</organism>
<comment type="subcellular location">
    <subcellularLocation>
        <location evidence="1 6">Membrane</location>
        <topology evidence="1 6">Multi-pass membrane protein</topology>
    </subcellularLocation>
</comment>
<feature type="transmembrane region" description="Helical" evidence="6">
    <location>
        <begin position="139"/>
        <end position="159"/>
    </location>
</feature>
<evidence type="ECO:0000256" key="5">
    <source>
        <dbReference type="ARBA" id="ARBA00023136"/>
    </source>
</evidence>
<feature type="transmembrane region" description="Helical" evidence="6">
    <location>
        <begin position="245"/>
        <end position="262"/>
    </location>
</feature>
<reference evidence="8 9" key="1">
    <citation type="submission" date="2022-03" db="EMBL/GenBank/DDBJ databases">
        <authorList>
            <person name="Nunn A."/>
            <person name="Chopra R."/>
            <person name="Nunn A."/>
            <person name="Contreras Garrido A."/>
        </authorList>
    </citation>
    <scope>NUCLEOTIDE SEQUENCE [LARGE SCALE GENOMIC DNA]</scope>
</reference>
<evidence type="ECO:0000313" key="8">
    <source>
        <dbReference type="EMBL" id="CAH2040936.1"/>
    </source>
</evidence>
<comment type="caution">
    <text evidence="8">The sequence shown here is derived from an EMBL/GenBank/DDBJ whole genome shotgun (WGS) entry which is preliminary data.</text>
</comment>
<evidence type="ECO:0000313" key="9">
    <source>
        <dbReference type="Proteomes" id="UP000836841"/>
    </source>
</evidence>
<keyword evidence="3 6" id="KW-0812">Transmembrane</keyword>
<dbReference type="EMBL" id="CAJVSB020000043">
    <property type="protein sequence ID" value="CAH2040936.1"/>
    <property type="molecule type" value="Genomic_DNA"/>
</dbReference>
<proteinExistence type="inferred from homology"/>
<dbReference type="InterPro" id="IPR000620">
    <property type="entry name" value="EamA_dom"/>
</dbReference>
<dbReference type="Pfam" id="PF00892">
    <property type="entry name" value="EamA"/>
    <property type="match status" value="1"/>
</dbReference>
<evidence type="ECO:0000256" key="1">
    <source>
        <dbReference type="ARBA" id="ARBA00004141"/>
    </source>
</evidence>
<dbReference type="Proteomes" id="UP000836841">
    <property type="component" value="Unassembled WGS sequence"/>
</dbReference>
<feature type="transmembrane region" description="Helical" evidence="6">
    <location>
        <begin position="34"/>
        <end position="56"/>
    </location>
</feature>
<evidence type="ECO:0000256" key="4">
    <source>
        <dbReference type="ARBA" id="ARBA00022989"/>
    </source>
</evidence>
<dbReference type="AlphaFoldDB" id="A0AAU9RG21"/>
<gene>
    <name evidence="8" type="ORF">TAV2_LOCUS4240</name>
</gene>
<keyword evidence="9" id="KW-1185">Reference proteome</keyword>
<evidence type="ECO:0000256" key="2">
    <source>
        <dbReference type="ARBA" id="ARBA00007635"/>
    </source>
</evidence>
<accession>A0AAU9RG21</accession>
<evidence type="ECO:0000256" key="6">
    <source>
        <dbReference type="RuleBase" id="RU363077"/>
    </source>
</evidence>
<comment type="similarity">
    <text evidence="2 6">Belongs to the drug/metabolite transporter (DMT) superfamily. Plant drug/metabolite exporter (P-DME) (TC 2.A.7.4) family.</text>
</comment>
<keyword evidence="4 6" id="KW-1133">Transmembrane helix</keyword>
<dbReference type="GO" id="GO:0022857">
    <property type="term" value="F:transmembrane transporter activity"/>
    <property type="evidence" value="ECO:0007669"/>
    <property type="project" value="InterPro"/>
</dbReference>
<sequence>MEEKKPYVAAILQQSIYASICILDKAAFNDGISIFVFIFYRQAIGTMLLLPFAIILERKKAPQLSFVTLSIHACSTGVHLRMEKLKWTGGGVAKAAGMVFCLGGVAVLAVYRGPCFKLFHHPLLSSSSQDHNPYSQESWIKGCLLMVACTLCWSLSVVFQARVSEEYPSKLAFTSHQCLVGAIQSFFVAIALERNPSQWKLGWNLRMVAVAFSGSIGSGFNYYIQAWLLKKKGPVFQAMGTPARLILTIVCSMFLLGEIVSLG</sequence>
<dbReference type="GO" id="GO:0016020">
    <property type="term" value="C:membrane"/>
    <property type="evidence" value="ECO:0007669"/>
    <property type="project" value="UniProtKB-SubCell"/>
</dbReference>
<feature type="transmembrane region" description="Helical" evidence="6">
    <location>
        <begin position="91"/>
        <end position="111"/>
    </location>
</feature>
<feature type="non-terminal residue" evidence="8">
    <location>
        <position position="263"/>
    </location>
</feature>
<feature type="transmembrane region" description="Helical" evidence="6">
    <location>
        <begin position="171"/>
        <end position="191"/>
    </location>
</feature>
<dbReference type="InterPro" id="IPR030184">
    <property type="entry name" value="WAT1-related"/>
</dbReference>
<dbReference type="PANTHER" id="PTHR31218">
    <property type="entry name" value="WAT1-RELATED PROTEIN"/>
    <property type="match status" value="1"/>
</dbReference>
<protein>
    <recommendedName>
        <fullName evidence="6">WAT1-related protein</fullName>
    </recommendedName>
</protein>
<evidence type="ECO:0000256" key="3">
    <source>
        <dbReference type="ARBA" id="ARBA00022692"/>
    </source>
</evidence>
<evidence type="ECO:0000259" key="7">
    <source>
        <dbReference type="Pfam" id="PF00892"/>
    </source>
</evidence>
<name>A0AAU9RG21_THLAR</name>
<feature type="transmembrane region" description="Helical" evidence="6">
    <location>
        <begin position="203"/>
        <end position="224"/>
    </location>
</feature>